<gene>
    <name evidence="5" type="ORF">MSTO_23660</name>
</gene>
<dbReference type="PANTHER" id="PTHR43201:SF5">
    <property type="entry name" value="MEDIUM-CHAIN ACYL-COA LIGASE ACSF2, MITOCHONDRIAL"/>
    <property type="match status" value="1"/>
</dbReference>
<dbReference type="KEGG" id="msto:MSTO_23660"/>
<comment type="similarity">
    <text evidence="1">Belongs to the ATP-dependent AMP-binding enzyme family.</text>
</comment>
<dbReference type="InterPro" id="IPR045851">
    <property type="entry name" value="AMP-bd_C_sf"/>
</dbReference>
<sequence length="530" mass="56718">MNPVSTGDAPLGTSETVPKLLAELARRRPTKTAVVTPQESAGYADMLARSSTLAAKLVTMGARKGTVVALLLPNGGDWIWWWAACARIGAVVVPMNTFATSVEVQRVLSHSGAHMFVAVPAFADKTYRDDLADLLGSAGPSSERRAAELPQLRRVLWLDEVETVAPDIGTDAVVAALADDVEACDVLTIIYSSGSTGDPKGVVHSHGSALRQARRLGRLTATDEPTVLWTSMPLKWVGGLVWSFLRTAVAGGTFVTQPWFEPGAALALLSETSVDTVTAWGPVVERMRQHPSYSDEMFGHIKGLGWLLPQDGERPSALGMTETLGPHSGWPVSAAWDVPAGAAGSWGRALSDMAHRIVDPITLSDVSDGQTGELLVRGDALMLGLHRRERQAVFTPDGWYRTGDAAALRDGWLFFNGRLDDVIKTAGANVSPAEVQAVLEAQPTVRQAFVVGVPAAARGEDVGAVLVGDDDTLDVPTILAAARQQLASYKVPKLAVVMHEDDIPWLSSQKVDIRRLRAMLVDQRNGRQPC</sequence>
<evidence type="ECO:0000313" key="5">
    <source>
        <dbReference type="EMBL" id="BBY22161.1"/>
    </source>
</evidence>
<dbReference type="InterPro" id="IPR025110">
    <property type="entry name" value="AMP-bd_C"/>
</dbReference>
<dbReference type="RefSeq" id="WP_163790243.1">
    <property type="nucleotide sequence ID" value="NZ_AP022587.1"/>
</dbReference>
<dbReference type="GO" id="GO:0006631">
    <property type="term" value="P:fatty acid metabolic process"/>
    <property type="evidence" value="ECO:0007669"/>
    <property type="project" value="TreeGrafter"/>
</dbReference>
<evidence type="ECO:0000259" key="3">
    <source>
        <dbReference type="Pfam" id="PF00501"/>
    </source>
</evidence>
<dbReference type="Pfam" id="PF13193">
    <property type="entry name" value="AMP-binding_C"/>
    <property type="match status" value="1"/>
</dbReference>
<dbReference type="InterPro" id="IPR020845">
    <property type="entry name" value="AMP-binding_CS"/>
</dbReference>
<dbReference type="EMBL" id="AP022587">
    <property type="protein sequence ID" value="BBY22161.1"/>
    <property type="molecule type" value="Genomic_DNA"/>
</dbReference>
<evidence type="ECO:0000256" key="2">
    <source>
        <dbReference type="ARBA" id="ARBA00022598"/>
    </source>
</evidence>
<evidence type="ECO:0000256" key="1">
    <source>
        <dbReference type="ARBA" id="ARBA00006432"/>
    </source>
</evidence>
<dbReference type="Gene3D" id="3.40.50.12780">
    <property type="entry name" value="N-terminal domain of ligase-like"/>
    <property type="match status" value="1"/>
</dbReference>
<name>A0A7I7Q7Q9_9MYCO</name>
<dbReference type="InterPro" id="IPR042099">
    <property type="entry name" value="ANL_N_sf"/>
</dbReference>
<dbReference type="AlphaFoldDB" id="A0A7I7Q7Q9"/>
<keyword evidence="6" id="KW-1185">Reference proteome</keyword>
<proteinExistence type="inferred from homology"/>
<dbReference type="InterPro" id="IPR000873">
    <property type="entry name" value="AMP-dep_synth/lig_dom"/>
</dbReference>
<reference evidence="5 6" key="1">
    <citation type="journal article" date="2019" name="Emerg. Microbes Infect.">
        <title>Comprehensive subspecies identification of 175 nontuberculous mycobacteria species based on 7547 genomic profiles.</title>
        <authorList>
            <person name="Matsumoto Y."/>
            <person name="Kinjo T."/>
            <person name="Motooka D."/>
            <person name="Nabeya D."/>
            <person name="Jung N."/>
            <person name="Uechi K."/>
            <person name="Horii T."/>
            <person name="Iida T."/>
            <person name="Fujita J."/>
            <person name="Nakamura S."/>
        </authorList>
    </citation>
    <scope>NUCLEOTIDE SEQUENCE [LARGE SCALE GENOMIC DNA]</scope>
    <source>
        <strain evidence="5 6">JCM 17783</strain>
    </source>
</reference>
<evidence type="ECO:0000259" key="4">
    <source>
        <dbReference type="Pfam" id="PF13193"/>
    </source>
</evidence>
<organism evidence="5 6">
    <name type="scientific">Mycobacterium stomatepiae</name>
    <dbReference type="NCBI Taxonomy" id="470076"/>
    <lineage>
        <taxon>Bacteria</taxon>
        <taxon>Bacillati</taxon>
        <taxon>Actinomycetota</taxon>
        <taxon>Actinomycetes</taxon>
        <taxon>Mycobacteriales</taxon>
        <taxon>Mycobacteriaceae</taxon>
        <taxon>Mycobacterium</taxon>
        <taxon>Mycobacterium simiae complex</taxon>
    </lineage>
</organism>
<feature type="domain" description="AMP-binding enzyme C-terminal" evidence="4">
    <location>
        <begin position="434"/>
        <end position="504"/>
    </location>
</feature>
<dbReference type="Proteomes" id="UP000467130">
    <property type="component" value="Chromosome"/>
</dbReference>
<dbReference type="SUPFAM" id="SSF56801">
    <property type="entry name" value="Acetyl-CoA synthetase-like"/>
    <property type="match status" value="1"/>
</dbReference>
<evidence type="ECO:0000313" key="6">
    <source>
        <dbReference type="Proteomes" id="UP000467130"/>
    </source>
</evidence>
<dbReference type="PROSITE" id="PS00455">
    <property type="entry name" value="AMP_BINDING"/>
    <property type="match status" value="1"/>
</dbReference>
<accession>A0A7I7Q7Q9</accession>
<dbReference type="GO" id="GO:0031956">
    <property type="term" value="F:medium-chain fatty acid-CoA ligase activity"/>
    <property type="evidence" value="ECO:0007669"/>
    <property type="project" value="TreeGrafter"/>
</dbReference>
<feature type="domain" description="AMP-dependent synthetase/ligase" evidence="3">
    <location>
        <begin position="23"/>
        <end position="384"/>
    </location>
</feature>
<dbReference type="Gene3D" id="3.30.300.30">
    <property type="match status" value="1"/>
</dbReference>
<protein>
    <submittedName>
        <fullName evidence="5">AMP-binding protein</fullName>
    </submittedName>
</protein>
<dbReference type="PANTHER" id="PTHR43201">
    <property type="entry name" value="ACYL-COA SYNTHETASE"/>
    <property type="match status" value="1"/>
</dbReference>
<dbReference type="CDD" id="cd04433">
    <property type="entry name" value="AFD_class_I"/>
    <property type="match status" value="1"/>
</dbReference>
<dbReference type="Pfam" id="PF00501">
    <property type="entry name" value="AMP-binding"/>
    <property type="match status" value="1"/>
</dbReference>
<keyword evidence="2" id="KW-0436">Ligase</keyword>